<feature type="transmembrane region" description="Helical" evidence="2">
    <location>
        <begin position="55"/>
        <end position="76"/>
    </location>
</feature>
<evidence type="ECO:0000256" key="1">
    <source>
        <dbReference type="SAM" id="MobiDB-lite"/>
    </source>
</evidence>
<proteinExistence type="predicted"/>
<evidence type="ECO:0008006" key="5">
    <source>
        <dbReference type="Google" id="ProtNLM"/>
    </source>
</evidence>
<name>A0A2T0RUY6_9RHOB</name>
<sequence>MSDEHATPTESLTPYSGDRGWKGLERSAGEGAFFAIVAALLVVAVLAGVTMGVAGVGVVFVLLTFVSLAALVLISIGQ</sequence>
<evidence type="ECO:0000256" key="2">
    <source>
        <dbReference type="SAM" id="Phobius"/>
    </source>
</evidence>
<evidence type="ECO:0000313" key="3">
    <source>
        <dbReference type="EMBL" id="PRY25016.1"/>
    </source>
</evidence>
<protein>
    <recommendedName>
        <fullName evidence="5">Aa3 type cytochrome c oxidase subunit IV</fullName>
    </recommendedName>
</protein>
<dbReference type="EMBL" id="PVTD01000002">
    <property type="protein sequence ID" value="PRY25016.1"/>
    <property type="molecule type" value="Genomic_DNA"/>
</dbReference>
<organism evidence="3 4">
    <name type="scientific">Aliiruegeria haliotis</name>
    <dbReference type="NCBI Taxonomy" id="1280846"/>
    <lineage>
        <taxon>Bacteria</taxon>
        <taxon>Pseudomonadati</taxon>
        <taxon>Pseudomonadota</taxon>
        <taxon>Alphaproteobacteria</taxon>
        <taxon>Rhodobacterales</taxon>
        <taxon>Roseobacteraceae</taxon>
        <taxon>Aliiruegeria</taxon>
    </lineage>
</organism>
<comment type="caution">
    <text evidence="3">The sequence shown here is derived from an EMBL/GenBank/DDBJ whole genome shotgun (WGS) entry which is preliminary data.</text>
</comment>
<reference evidence="3 4" key="1">
    <citation type="submission" date="2018-03" db="EMBL/GenBank/DDBJ databases">
        <title>Genomic Encyclopedia of Archaeal and Bacterial Type Strains, Phase II (KMG-II): from individual species to whole genera.</title>
        <authorList>
            <person name="Goeker M."/>
        </authorList>
    </citation>
    <scope>NUCLEOTIDE SEQUENCE [LARGE SCALE GENOMIC DNA]</scope>
    <source>
        <strain evidence="3 4">DSM 29328</strain>
    </source>
</reference>
<evidence type="ECO:0000313" key="4">
    <source>
        <dbReference type="Proteomes" id="UP000239480"/>
    </source>
</evidence>
<keyword evidence="2" id="KW-0472">Membrane</keyword>
<dbReference type="RefSeq" id="WP_106203954.1">
    <property type="nucleotide sequence ID" value="NZ_PVTD01000002.1"/>
</dbReference>
<gene>
    <name evidence="3" type="ORF">CLV78_102193</name>
</gene>
<feature type="transmembrane region" description="Helical" evidence="2">
    <location>
        <begin position="31"/>
        <end position="49"/>
    </location>
</feature>
<keyword evidence="2" id="KW-0812">Transmembrane</keyword>
<dbReference type="OrthoDB" id="7877338at2"/>
<dbReference type="AlphaFoldDB" id="A0A2T0RUY6"/>
<keyword evidence="2" id="KW-1133">Transmembrane helix</keyword>
<keyword evidence="4" id="KW-1185">Reference proteome</keyword>
<dbReference type="Proteomes" id="UP000239480">
    <property type="component" value="Unassembled WGS sequence"/>
</dbReference>
<accession>A0A2T0RUY6</accession>
<feature type="region of interest" description="Disordered" evidence="1">
    <location>
        <begin position="1"/>
        <end position="20"/>
    </location>
</feature>